<dbReference type="InterPro" id="IPR020845">
    <property type="entry name" value="AMP-binding_CS"/>
</dbReference>
<evidence type="ECO:0000259" key="3">
    <source>
        <dbReference type="Pfam" id="PF00501"/>
    </source>
</evidence>
<feature type="domain" description="AMP-dependent synthetase/ligase" evidence="3">
    <location>
        <begin position="15"/>
        <end position="381"/>
    </location>
</feature>
<comment type="similarity">
    <text evidence="1">Belongs to the ATP-dependent AMP-binding enzyme family.</text>
</comment>
<dbReference type="GO" id="GO:0006631">
    <property type="term" value="P:fatty acid metabolic process"/>
    <property type="evidence" value="ECO:0007669"/>
    <property type="project" value="TreeGrafter"/>
</dbReference>
<protein>
    <submittedName>
        <fullName evidence="4">Acyl-CoA synthetase</fullName>
    </submittedName>
</protein>
<sequence>MNVADILGQSLPESVDKAALISGIGKSRRQLTFAELADEVDDLVQEFRFQGLRPGDKVLVAVPVSIETYVAMLAILKAGLVVMFIDPAHGAAEVARCLSAYPPAAIVATRVMLLLRFLSPEIRRIPVRIVAGTVRGGQDASLLTQHRSSEDSALLTFSSGSTGEPKAVVRTHGFLRHQLEILNRVVDPDPADIDFVAMPMFVLFNLANATTSVIPACNMKRPGRADPRVLLAQLQHEFATTMVASPALLERLADHCLRTQQSMAAMRCISTGGGPVGPTLPERLSAVAPNAVIKTVYGSTEAEPIASVINADISVSDKRAMRIGAGLLVGRPVQGCDVIIIPSRSGTPLGPYSEAEFAALALADGEVGEIIVSGRHVLPGYADPISNRETKIEVGRKRWHRTGDAGYFDQQGRLWLVGRSAAAIRDSRGTVYPFQVEYAVSAVRGIRRAALISDQGQRVLVLETSGNEFTADCIKAARCVADKQIDRIVTLRRIPMDRRHDAKVDYPSLRSLLDGRWTRLRLNALTLLARFGRFLRELRLKIRSLHIVGH</sequence>
<reference evidence="4" key="1">
    <citation type="submission" date="2007-03" db="EMBL/GenBank/DDBJ databases">
        <title>Isolation and characterization of alkane hydroxylases from Pacific deep-sea sediment.</title>
        <authorList>
            <person name="Xu M."/>
        </authorList>
    </citation>
    <scope>NUCLEOTIDE SEQUENCE</scope>
</reference>
<dbReference type="AlphaFoldDB" id="A5CFR5"/>
<dbReference type="PANTHER" id="PTHR43201:SF5">
    <property type="entry name" value="MEDIUM-CHAIN ACYL-COA LIGASE ACSF2, MITOCHONDRIAL"/>
    <property type="match status" value="1"/>
</dbReference>
<evidence type="ECO:0000256" key="1">
    <source>
        <dbReference type="ARBA" id="ARBA00006432"/>
    </source>
</evidence>
<dbReference type="SUPFAM" id="SSF56801">
    <property type="entry name" value="Acetyl-CoA synthetase-like"/>
    <property type="match status" value="1"/>
</dbReference>
<name>A5CFR5_9ZZZZ</name>
<evidence type="ECO:0000313" key="4">
    <source>
        <dbReference type="EMBL" id="CAM58107.1"/>
    </source>
</evidence>
<dbReference type="InterPro" id="IPR042099">
    <property type="entry name" value="ANL_N_sf"/>
</dbReference>
<organism evidence="4">
    <name type="scientific">uncultured marine microorganism</name>
    <dbReference type="NCBI Taxonomy" id="415540"/>
    <lineage>
        <taxon>unclassified sequences</taxon>
        <taxon>environmental samples</taxon>
    </lineage>
</organism>
<accession>A5CFR5</accession>
<dbReference type="PANTHER" id="PTHR43201">
    <property type="entry name" value="ACYL-COA SYNTHETASE"/>
    <property type="match status" value="1"/>
</dbReference>
<keyword evidence="2" id="KW-0436">Ligase</keyword>
<dbReference type="Gene3D" id="3.40.50.12780">
    <property type="entry name" value="N-terminal domain of ligase-like"/>
    <property type="match status" value="1"/>
</dbReference>
<dbReference type="InterPro" id="IPR000873">
    <property type="entry name" value="AMP-dep_synth/lig_dom"/>
</dbReference>
<evidence type="ECO:0000256" key="2">
    <source>
        <dbReference type="ARBA" id="ARBA00022598"/>
    </source>
</evidence>
<gene>
    <name evidence="4" type="primary">9E7-30</name>
</gene>
<dbReference type="Pfam" id="PF00501">
    <property type="entry name" value="AMP-binding"/>
    <property type="match status" value="1"/>
</dbReference>
<proteinExistence type="inferred from homology"/>
<dbReference type="GO" id="GO:0031956">
    <property type="term" value="F:medium-chain fatty acid-CoA ligase activity"/>
    <property type="evidence" value="ECO:0007669"/>
    <property type="project" value="TreeGrafter"/>
</dbReference>
<dbReference type="EMBL" id="AM501426">
    <property type="protein sequence ID" value="CAM58107.1"/>
    <property type="molecule type" value="Genomic_DNA"/>
</dbReference>
<dbReference type="PROSITE" id="PS00455">
    <property type="entry name" value="AMP_BINDING"/>
    <property type="match status" value="1"/>
</dbReference>